<name>A0AAC9MY44_9PSEU</name>
<organism evidence="1 2">
    <name type="scientific">Actinoalloteichus hymeniacidonis</name>
    <dbReference type="NCBI Taxonomy" id="340345"/>
    <lineage>
        <taxon>Bacteria</taxon>
        <taxon>Bacillati</taxon>
        <taxon>Actinomycetota</taxon>
        <taxon>Actinomycetes</taxon>
        <taxon>Pseudonocardiales</taxon>
        <taxon>Pseudonocardiaceae</taxon>
        <taxon>Actinoalloteichus</taxon>
    </lineage>
</organism>
<keyword evidence="2" id="KW-1185">Reference proteome</keyword>
<accession>A0AAC9MY44</accession>
<dbReference type="EMBL" id="CP014859">
    <property type="protein sequence ID" value="AOS62895.1"/>
    <property type="molecule type" value="Genomic_DNA"/>
</dbReference>
<sequence>MLPGDAEARRRLLADAEEHGAAVVHIAGDRTGPPFAFSVGLWRRCGSPEVVAVGMPPKVAHTVLNEYIRRTVAGEAFVIGREYDDFLQDCPVTFERVDKGYYAEYLGHALLLYRKAEFPAVQLIGSTPQGAWPWSPDAPEGLVRWQRILTDTGRPVSWVPGRTGP</sequence>
<dbReference type="KEGG" id="ahm:TL08_10405"/>
<proteinExistence type="predicted"/>
<evidence type="ECO:0000313" key="2">
    <source>
        <dbReference type="Proteomes" id="UP000095210"/>
    </source>
</evidence>
<gene>
    <name evidence="1" type="ORF">TL08_10405</name>
</gene>
<evidence type="ECO:0000313" key="1">
    <source>
        <dbReference type="EMBL" id="AOS62895.1"/>
    </source>
</evidence>
<reference evidence="2" key="1">
    <citation type="submission" date="2016-03" db="EMBL/GenBank/DDBJ databases">
        <title>Complete genome sequence of the type strain Actinoalloteichus hymeniacidonis DSM 45092.</title>
        <authorList>
            <person name="Schaffert L."/>
            <person name="Albersmeier A."/>
            <person name="Winkler A."/>
            <person name="Kalinowski J."/>
            <person name="Zotchev S."/>
            <person name="Ruckert C."/>
        </authorList>
    </citation>
    <scope>NUCLEOTIDE SEQUENCE [LARGE SCALE GENOMIC DNA]</scope>
    <source>
        <strain evidence="2">HPA177(T) (DSM 45092(T))</strain>
    </source>
</reference>
<dbReference type="RefSeq" id="WP_069848447.1">
    <property type="nucleotide sequence ID" value="NZ_CP014859.1"/>
</dbReference>
<dbReference type="Proteomes" id="UP000095210">
    <property type="component" value="Chromosome"/>
</dbReference>
<dbReference type="InterPro" id="IPR025358">
    <property type="entry name" value="DUF4262"/>
</dbReference>
<dbReference type="Pfam" id="PF14081">
    <property type="entry name" value="DUF4262"/>
    <property type="match status" value="1"/>
</dbReference>
<dbReference type="AlphaFoldDB" id="A0AAC9MY44"/>
<protein>
    <submittedName>
        <fullName evidence="1">DUF4262 family protein</fullName>
    </submittedName>
</protein>